<dbReference type="AlphaFoldDB" id="A0AAW5C3R2"/>
<dbReference type="GeneID" id="97204696"/>
<comment type="caution">
    <text evidence="2">The sequence shown here is derived from an EMBL/GenBank/DDBJ whole genome shotgun (WGS) entry which is preliminary data.</text>
</comment>
<dbReference type="GO" id="GO:0005737">
    <property type="term" value="C:cytoplasm"/>
    <property type="evidence" value="ECO:0007669"/>
    <property type="project" value="TreeGrafter"/>
</dbReference>
<dbReference type="Gene3D" id="3.40.50.1460">
    <property type="match status" value="1"/>
</dbReference>
<dbReference type="SUPFAM" id="SSF52129">
    <property type="entry name" value="Caspase-like"/>
    <property type="match status" value="1"/>
</dbReference>
<reference evidence="3" key="2">
    <citation type="submission" date="2020-02" db="EMBL/GenBank/DDBJ databases">
        <authorList>
            <person name="Littmann E."/>
            <person name="Sorbara M."/>
        </authorList>
    </citation>
    <scope>NUCLEOTIDE SEQUENCE</scope>
    <source>
        <strain evidence="3">MSK.1.17</strain>
    </source>
</reference>
<feature type="domain" description="Peptidase C14 caspase" evidence="1">
    <location>
        <begin position="5"/>
        <end position="222"/>
    </location>
</feature>
<protein>
    <submittedName>
        <fullName evidence="2">Caspase family protein</fullName>
    </submittedName>
</protein>
<gene>
    <name evidence="3" type="ORF">G5B36_01695</name>
    <name evidence="2" type="ORF">L0N08_19025</name>
</gene>
<organism evidence="2 5">
    <name type="scientific">Enterocloster aldenensis</name>
    <dbReference type="NCBI Taxonomy" id="358742"/>
    <lineage>
        <taxon>Bacteria</taxon>
        <taxon>Bacillati</taxon>
        <taxon>Bacillota</taxon>
        <taxon>Clostridia</taxon>
        <taxon>Lachnospirales</taxon>
        <taxon>Lachnospiraceae</taxon>
        <taxon>Enterocloster</taxon>
    </lineage>
</organism>
<evidence type="ECO:0000313" key="2">
    <source>
        <dbReference type="EMBL" id="MCG4747525.1"/>
    </source>
</evidence>
<dbReference type="Proteomes" id="UP000669239">
    <property type="component" value="Unassembled WGS sequence"/>
</dbReference>
<dbReference type="InterPro" id="IPR029030">
    <property type="entry name" value="Caspase-like_dom_sf"/>
</dbReference>
<dbReference type="PANTHER" id="PTHR48104">
    <property type="entry name" value="METACASPASE-4"/>
    <property type="match status" value="1"/>
</dbReference>
<dbReference type="Proteomes" id="UP001299608">
    <property type="component" value="Unassembled WGS sequence"/>
</dbReference>
<sequence>MGTIRALLVGVCEYLTVKCPSLPLCKNDLFAMRAALIQGLNVNADNILLCGETGIVTKSELIASIHTVLNGATEEDTFVFYFSGHGGKNCLVLSDSLIDLQDLIDTIEQIQTRNKIVILDSCHSGGFALAGVPEIDIDETVEHFAGRGFAVLASCGVEQFSGFNDDRGISLYTSFVCDALTSHFLIRQGKKSLETINEAIFRFAEVSNQKSGRNFQQPIFRSSIGGTVFFDVEEYNPYEVARIYEETDKYIIYAVEPVHHAGAKRLSVKVILRFQSSIEQIAEIAKEIKDKVCYYEVHQNEIAEAHHKGHAANIVWCYFGYDEDDMVDSNYICHTTWVDDLQDKKWWYHSSKNTIVAKGVHIDVHGSYELIKSLKEDTMSKDELIKITREYTANIISAAEQYIKIFREYLNNTITEEQLIDSVAPLNIEISKWFFKQSELPIPTKELHDWAHIHTKISCTIHDFSLFYDRKNLQTWKSENRKWLLKNAIKQYELELEELKVADKII</sequence>
<evidence type="ECO:0000259" key="1">
    <source>
        <dbReference type="Pfam" id="PF00656"/>
    </source>
</evidence>
<name>A0AAW5C3R2_9FIRM</name>
<dbReference type="EMBL" id="JAAITT010000002">
    <property type="protein sequence ID" value="NSJ47418.1"/>
    <property type="molecule type" value="Genomic_DNA"/>
</dbReference>
<evidence type="ECO:0000313" key="3">
    <source>
        <dbReference type="EMBL" id="NSJ47418.1"/>
    </source>
</evidence>
<dbReference type="GO" id="GO:0006508">
    <property type="term" value="P:proteolysis"/>
    <property type="evidence" value="ECO:0007669"/>
    <property type="project" value="InterPro"/>
</dbReference>
<dbReference type="InterPro" id="IPR011600">
    <property type="entry name" value="Pept_C14_caspase"/>
</dbReference>
<reference evidence="2" key="3">
    <citation type="submission" date="2022-01" db="EMBL/GenBank/DDBJ databases">
        <title>Collection of gut derived symbiotic bacterial strains cultured from healthy donors.</title>
        <authorList>
            <person name="Lin H."/>
            <person name="Kohout C."/>
            <person name="Waligurski E."/>
            <person name="Pamer E.G."/>
        </authorList>
    </citation>
    <scope>NUCLEOTIDE SEQUENCE</scope>
    <source>
        <strain evidence="2">DFI.6.55</strain>
    </source>
</reference>
<evidence type="ECO:0000313" key="4">
    <source>
        <dbReference type="Proteomes" id="UP000669239"/>
    </source>
</evidence>
<reference evidence="3 4" key="1">
    <citation type="journal article" date="2020" name="Cell Host Microbe">
        <title>Functional and Genomic Variation between Human-Derived Isolates of Lachnospiraceae Reveals Inter- and Intra-Species Diversity.</title>
        <authorList>
            <person name="Sorbara M.T."/>
            <person name="Littmann E.R."/>
            <person name="Fontana E."/>
            <person name="Moody T.U."/>
            <person name="Kohout C.E."/>
            <person name="Gjonbalaj M."/>
            <person name="Eaton V."/>
            <person name="Seok R."/>
            <person name="Leiner I.M."/>
            <person name="Pamer E.G."/>
        </authorList>
    </citation>
    <scope>NUCLEOTIDE SEQUENCE [LARGE SCALE GENOMIC DNA]</scope>
    <source>
        <strain evidence="3 4">MSK.1.17</strain>
    </source>
</reference>
<keyword evidence="4" id="KW-1185">Reference proteome</keyword>
<proteinExistence type="predicted"/>
<dbReference type="RefSeq" id="WP_117555952.1">
    <property type="nucleotide sequence ID" value="NZ_BAABZL010000001.1"/>
</dbReference>
<evidence type="ECO:0000313" key="5">
    <source>
        <dbReference type="Proteomes" id="UP001299608"/>
    </source>
</evidence>
<dbReference type="Pfam" id="PF00656">
    <property type="entry name" value="Peptidase_C14"/>
    <property type="match status" value="1"/>
</dbReference>
<dbReference type="EMBL" id="JAKNGE010000025">
    <property type="protein sequence ID" value="MCG4747525.1"/>
    <property type="molecule type" value="Genomic_DNA"/>
</dbReference>
<dbReference type="GO" id="GO:0004197">
    <property type="term" value="F:cysteine-type endopeptidase activity"/>
    <property type="evidence" value="ECO:0007669"/>
    <property type="project" value="InterPro"/>
</dbReference>
<accession>A0AAW5C3R2</accession>
<dbReference type="PANTHER" id="PTHR48104:SF30">
    <property type="entry name" value="METACASPASE-1"/>
    <property type="match status" value="1"/>
</dbReference>
<dbReference type="InterPro" id="IPR050452">
    <property type="entry name" value="Metacaspase"/>
</dbReference>